<feature type="region of interest" description="Disordered" evidence="1">
    <location>
        <begin position="109"/>
        <end position="183"/>
    </location>
</feature>
<evidence type="ECO:0000313" key="4">
    <source>
        <dbReference type="Proteomes" id="UP000240912"/>
    </source>
</evidence>
<dbReference type="OrthoDB" id="676306at2"/>
<sequence length="270" mass="28626">MQYQEENNYPKALAISTGIFIVFLVISFFYLIGTPFTQEQLGTGGVIVNFGTSPEGMGDDYTSIEEPSMAPNANGQMPDKVITEQETKPTPNTQASDKNVVTQDNEDAATVNTKDNKSTAAPNASNNTKPVEQTINQNALYKGKANKGMGRGDGTGSTPGNQGDKDGDPLASNYGEGGSGFGDKPIELRRFTNLVVPKDDGQKTGKVAVRIYINADGLVTNAVAGVKGTTLSDQALWQKCKEAVMGATLTRSASGNNQQVGVVVFNFKVK</sequence>
<comment type="caution">
    <text evidence="3">The sequence shown here is derived from an EMBL/GenBank/DDBJ whole genome shotgun (WGS) entry which is preliminary data.</text>
</comment>
<proteinExistence type="predicted"/>
<evidence type="ECO:0000256" key="2">
    <source>
        <dbReference type="SAM" id="Phobius"/>
    </source>
</evidence>
<protein>
    <submittedName>
        <fullName evidence="3">Energy transducer TonB</fullName>
    </submittedName>
</protein>
<reference evidence="3 4" key="1">
    <citation type="submission" date="2018-03" db="EMBL/GenBank/DDBJ databases">
        <authorList>
            <person name="Keele B.F."/>
        </authorList>
    </citation>
    <scope>NUCLEOTIDE SEQUENCE [LARGE SCALE GENOMIC DNA]</scope>
    <source>
        <strain evidence="3 4">YL28-9</strain>
    </source>
</reference>
<feature type="transmembrane region" description="Helical" evidence="2">
    <location>
        <begin position="12"/>
        <end position="32"/>
    </location>
</feature>
<accession>A0A2T3HGY2</accession>
<keyword evidence="2" id="KW-0812">Transmembrane</keyword>
<evidence type="ECO:0000256" key="1">
    <source>
        <dbReference type="SAM" id="MobiDB-lite"/>
    </source>
</evidence>
<name>A0A2T3HGY2_9SPHI</name>
<dbReference type="RefSeq" id="WP_107217166.1">
    <property type="nucleotide sequence ID" value="NZ_KZ686272.1"/>
</dbReference>
<organism evidence="3 4">
    <name type="scientific">Pedobacter yulinensis</name>
    <dbReference type="NCBI Taxonomy" id="2126353"/>
    <lineage>
        <taxon>Bacteria</taxon>
        <taxon>Pseudomonadati</taxon>
        <taxon>Bacteroidota</taxon>
        <taxon>Sphingobacteriia</taxon>
        <taxon>Sphingobacteriales</taxon>
        <taxon>Sphingobacteriaceae</taxon>
        <taxon>Pedobacter</taxon>
    </lineage>
</organism>
<dbReference type="EMBL" id="PYLS01000008">
    <property type="protein sequence ID" value="PST81706.1"/>
    <property type="molecule type" value="Genomic_DNA"/>
</dbReference>
<keyword evidence="2" id="KW-0472">Membrane</keyword>
<dbReference type="AlphaFoldDB" id="A0A2T3HGY2"/>
<dbReference type="Proteomes" id="UP000240912">
    <property type="component" value="Unassembled WGS sequence"/>
</dbReference>
<keyword evidence="4" id="KW-1185">Reference proteome</keyword>
<feature type="compositionally biased region" description="Polar residues" evidence="1">
    <location>
        <begin position="110"/>
        <end position="139"/>
    </location>
</feature>
<keyword evidence="2" id="KW-1133">Transmembrane helix</keyword>
<evidence type="ECO:0000313" key="3">
    <source>
        <dbReference type="EMBL" id="PST81706.1"/>
    </source>
</evidence>
<gene>
    <name evidence="3" type="ORF">C7T94_17685</name>
</gene>